<comment type="caution">
    <text evidence="1">The sequence shown here is derived from an EMBL/GenBank/DDBJ whole genome shotgun (WGS) entry which is preliminary data.</text>
</comment>
<sequence length="51" mass="5615">MSVKISATTKLTTYKFAGYPAAGTYTIAFEAINANKWDTKNIVKELTITVK</sequence>
<protein>
    <recommendedName>
        <fullName evidence="3">DUF5017 domain-containing protein</fullName>
    </recommendedName>
</protein>
<organism evidence="1 2">
    <name type="scientific">Mucilaginibacter humi</name>
    <dbReference type="NCBI Taxonomy" id="2732510"/>
    <lineage>
        <taxon>Bacteria</taxon>
        <taxon>Pseudomonadati</taxon>
        <taxon>Bacteroidota</taxon>
        <taxon>Sphingobacteriia</taxon>
        <taxon>Sphingobacteriales</taxon>
        <taxon>Sphingobacteriaceae</taxon>
        <taxon>Mucilaginibacter</taxon>
    </lineage>
</organism>
<gene>
    <name evidence="1" type="ORF">HK413_07455</name>
</gene>
<proteinExistence type="predicted"/>
<dbReference type="RefSeq" id="WP_175269712.1">
    <property type="nucleotide sequence ID" value="NZ_JABFCR010000028.1"/>
</dbReference>
<reference evidence="1 2" key="1">
    <citation type="submission" date="2020-05" db="EMBL/GenBank/DDBJ databases">
        <authorList>
            <person name="Khan S.A."/>
            <person name="Jeon C.O."/>
            <person name="Chun B.H."/>
        </authorList>
    </citation>
    <scope>NUCLEOTIDE SEQUENCE [LARGE SCALE GENOMIC DNA]</scope>
    <source>
        <strain evidence="1 2">S1162</strain>
    </source>
</reference>
<accession>A0ABX1W242</accession>
<dbReference type="EMBL" id="JABFCR010000028">
    <property type="protein sequence ID" value="NNU34028.1"/>
    <property type="molecule type" value="Genomic_DNA"/>
</dbReference>
<evidence type="ECO:0008006" key="3">
    <source>
        <dbReference type="Google" id="ProtNLM"/>
    </source>
</evidence>
<name>A0ABX1W242_9SPHI</name>
<dbReference type="Proteomes" id="UP000566071">
    <property type="component" value="Unassembled WGS sequence"/>
</dbReference>
<keyword evidence="2" id="KW-1185">Reference proteome</keyword>
<evidence type="ECO:0000313" key="1">
    <source>
        <dbReference type="EMBL" id="NNU34028.1"/>
    </source>
</evidence>
<evidence type="ECO:0000313" key="2">
    <source>
        <dbReference type="Proteomes" id="UP000566071"/>
    </source>
</evidence>